<accession>A0A6C0ASN3</accession>
<dbReference type="Gene3D" id="3.90.176.10">
    <property type="entry name" value="Toxin ADP-ribosyltransferase, Chain A, domain 1"/>
    <property type="match status" value="1"/>
</dbReference>
<sequence length="403" mass="47783">MLVEDGEIEVSLKNPLSSETIYVKDIEQYIRDKNNILIYLDDEPMPYCMKRSYFINLLIEDYDYQCGDPIPYYNLSKLFLNHKDQPKIIIKIIDITSFFDKSVSYFKLTSQQPIKKILTTTNIDKRKYAYDESAHNESIYSDSYKKKKWYALAWYCSYGYVEINHYLVRLTEMPKYSLHELCSRCWLGKEEITEPIQQNERIQTMIDDIDHLFYKYSEKYETEELTVFRNMNTFYSYLKVPGDKMVVENYMSCFDEGGGLEGTWDIHCIITVEPGIPFIRTYTNEEFIADLLNPLLNPEELEVILPRNLLATYMGEDEHHNKLIHMSPLYPGQFSQELECNEMSIYKIEKLTRISSEGILDWKATGGNNKKTKKSYKFLIQKRSNRKNKTIKKHSYKNTKRMA</sequence>
<dbReference type="EMBL" id="MN740764">
    <property type="protein sequence ID" value="QHS82285.1"/>
    <property type="molecule type" value="Genomic_DNA"/>
</dbReference>
<evidence type="ECO:0000313" key="1">
    <source>
        <dbReference type="EMBL" id="QHS82285.1"/>
    </source>
</evidence>
<proteinExistence type="predicted"/>
<dbReference type="AlphaFoldDB" id="A0A6C0ASN3"/>
<name>A0A6C0ASN3_9ZZZZ</name>
<organism evidence="1">
    <name type="scientific">viral metagenome</name>
    <dbReference type="NCBI Taxonomy" id="1070528"/>
    <lineage>
        <taxon>unclassified sequences</taxon>
        <taxon>metagenomes</taxon>
        <taxon>organismal metagenomes</taxon>
    </lineage>
</organism>
<dbReference type="SUPFAM" id="SSF56399">
    <property type="entry name" value="ADP-ribosylation"/>
    <property type="match status" value="1"/>
</dbReference>
<protein>
    <submittedName>
        <fullName evidence="1">Uncharacterized protein</fullName>
    </submittedName>
</protein>
<reference evidence="1" key="1">
    <citation type="journal article" date="2020" name="Nature">
        <title>Giant virus diversity and host interactions through global metagenomics.</title>
        <authorList>
            <person name="Schulz F."/>
            <person name="Roux S."/>
            <person name="Paez-Espino D."/>
            <person name="Jungbluth S."/>
            <person name="Walsh D.A."/>
            <person name="Denef V.J."/>
            <person name="McMahon K.D."/>
            <person name="Konstantinidis K.T."/>
            <person name="Eloe-Fadrosh E.A."/>
            <person name="Kyrpides N.C."/>
            <person name="Woyke T."/>
        </authorList>
    </citation>
    <scope>NUCLEOTIDE SEQUENCE</scope>
    <source>
        <strain evidence="1">GVMAG-S-1101165-79</strain>
    </source>
</reference>